<name>A0ABR7DHT1_9CLOT</name>
<evidence type="ECO:0000313" key="11">
    <source>
        <dbReference type="Proteomes" id="UP000596929"/>
    </source>
</evidence>
<dbReference type="PANTHER" id="PTHR48111">
    <property type="entry name" value="REGULATOR OF RPOS"/>
    <property type="match status" value="1"/>
</dbReference>
<accession>A0ABR7DHT1</accession>
<comment type="function">
    <text evidence="5">May play the central regulatory role in sporulation. It may be an element of the effector pathway responsible for the activation of sporulation genes in response to nutritional stress. Spo0A may act in concert with spo0H (a sigma factor) to control the expression of some genes that are critical to the sporulation process.</text>
</comment>
<dbReference type="InterPro" id="IPR036388">
    <property type="entry name" value="WH-like_DNA-bd_sf"/>
</dbReference>
<evidence type="ECO:0000256" key="3">
    <source>
        <dbReference type="ARBA" id="ARBA00023125"/>
    </source>
</evidence>
<dbReference type="PROSITE" id="PS51755">
    <property type="entry name" value="OMPR_PHOB"/>
    <property type="match status" value="1"/>
</dbReference>
<dbReference type="PROSITE" id="PS50110">
    <property type="entry name" value="RESPONSE_REGULATORY"/>
    <property type="match status" value="1"/>
</dbReference>
<dbReference type="SUPFAM" id="SSF52172">
    <property type="entry name" value="CheY-like"/>
    <property type="match status" value="1"/>
</dbReference>
<evidence type="ECO:0000259" key="8">
    <source>
        <dbReference type="PROSITE" id="PS50110"/>
    </source>
</evidence>
<feature type="DNA-binding region" description="OmpR/PhoB-type" evidence="7">
    <location>
        <begin position="133"/>
        <end position="232"/>
    </location>
</feature>
<dbReference type="Proteomes" id="UP000596929">
    <property type="component" value="Unassembled WGS sequence"/>
</dbReference>
<keyword evidence="11" id="KW-1185">Reference proteome</keyword>
<dbReference type="SMART" id="SM00448">
    <property type="entry name" value="REC"/>
    <property type="match status" value="1"/>
</dbReference>
<dbReference type="Gene3D" id="1.10.10.10">
    <property type="entry name" value="Winged helix-like DNA-binding domain superfamily/Winged helix DNA-binding domain"/>
    <property type="match status" value="1"/>
</dbReference>
<proteinExistence type="predicted"/>
<keyword evidence="3 7" id="KW-0238">DNA-binding</keyword>
<evidence type="ECO:0000256" key="1">
    <source>
        <dbReference type="ARBA" id="ARBA00018672"/>
    </source>
</evidence>
<evidence type="ECO:0000256" key="6">
    <source>
        <dbReference type="PROSITE-ProRule" id="PRU00169"/>
    </source>
</evidence>
<comment type="caution">
    <text evidence="10">The sequence shown here is derived from an EMBL/GenBank/DDBJ whole genome shotgun (WGS) entry which is preliminary data.</text>
</comment>
<keyword evidence="4" id="KW-0804">Transcription</keyword>
<reference evidence="10 11" key="1">
    <citation type="submission" date="2020-08" db="EMBL/GenBank/DDBJ databases">
        <title>Genome public.</title>
        <authorList>
            <person name="Liu C."/>
            <person name="Sun Q."/>
        </authorList>
    </citation>
    <scope>NUCLEOTIDE SEQUENCE [LARGE SCALE GENOMIC DNA]</scope>
    <source>
        <strain evidence="10 11">NSJ-6</strain>
    </source>
</reference>
<feature type="domain" description="OmpR/PhoB-type" evidence="9">
    <location>
        <begin position="133"/>
        <end position="232"/>
    </location>
</feature>
<keyword evidence="6" id="KW-0597">Phosphoprotein</keyword>
<dbReference type="CDD" id="cd17620">
    <property type="entry name" value="REC_OmpR_KdpE-like"/>
    <property type="match status" value="1"/>
</dbReference>
<dbReference type="InterPro" id="IPR001789">
    <property type="entry name" value="Sig_transdc_resp-reg_receiver"/>
</dbReference>
<evidence type="ECO:0000256" key="2">
    <source>
        <dbReference type="ARBA" id="ARBA00023015"/>
    </source>
</evidence>
<keyword evidence="2" id="KW-0805">Transcription regulation</keyword>
<dbReference type="InterPro" id="IPR011006">
    <property type="entry name" value="CheY-like_superfamily"/>
</dbReference>
<evidence type="ECO:0000259" key="9">
    <source>
        <dbReference type="PROSITE" id="PS51755"/>
    </source>
</evidence>
<evidence type="ECO:0000313" key="10">
    <source>
        <dbReference type="EMBL" id="MBC5630650.1"/>
    </source>
</evidence>
<gene>
    <name evidence="10" type="ORF">H8S20_17465</name>
</gene>
<evidence type="ECO:0000256" key="7">
    <source>
        <dbReference type="PROSITE-ProRule" id="PRU01091"/>
    </source>
</evidence>
<dbReference type="Pfam" id="PF00486">
    <property type="entry name" value="Trans_reg_C"/>
    <property type="match status" value="1"/>
</dbReference>
<dbReference type="InterPro" id="IPR039420">
    <property type="entry name" value="WalR-like"/>
</dbReference>
<feature type="modified residue" description="4-aspartylphosphate" evidence="6">
    <location>
        <position position="54"/>
    </location>
</feature>
<protein>
    <recommendedName>
        <fullName evidence="1">Stage 0 sporulation protein A homolog</fullName>
    </recommendedName>
</protein>
<dbReference type="PANTHER" id="PTHR48111:SF50">
    <property type="entry name" value="KDP OPERON TRANSCRIPTIONAL REGULATORY PROTEIN KDPE"/>
    <property type="match status" value="1"/>
</dbReference>
<dbReference type="SMART" id="SM00862">
    <property type="entry name" value="Trans_reg_C"/>
    <property type="match status" value="1"/>
</dbReference>
<dbReference type="InterPro" id="IPR001867">
    <property type="entry name" value="OmpR/PhoB-type_DNA-bd"/>
</dbReference>
<sequence length="234" mass="26690">MNNYNIFIIEDDKAIRNLITTTLEVQGYKYQTASNGSSAIMGVLSSKPDIIILDLGLPDMDGIDIIRKIRSWSDVPIIVVSARSEDKDKIDALDSGADDYLTKPFSTDELLARLRVTLRRLRNQNSTPQSISDTTFINGDLKIDYLSRQVYIEDKEIHLTPNEYKLLCLLAKNVGRVLTHNYILKEVWDSTLSCDTQSLRVFMATLRKKIEKDKSNPKYIQTHIGVGYRMIKID</sequence>
<dbReference type="RefSeq" id="WP_186860912.1">
    <property type="nucleotide sequence ID" value="NZ_JACOOO010000042.1"/>
</dbReference>
<feature type="domain" description="Response regulatory" evidence="8">
    <location>
        <begin position="5"/>
        <end position="118"/>
    </location>
</feature>
<dbReference type="CDD" id="cd00383">
    <property type="entry name" value="trans_reg_C"/>
    <property type="match status" value="1"/>
</dbReference>
<dbReference type="Gene3D" id="3.40.50.2300">
    <property type="match status" value="1"/>
</dbReference>
<evidence type="ECO:0000256" key="5">
    <source>
        <dbReference type="ARBA" id="ARBA00024867"/>
    </source>
</evidence>
<organism evidence="10 11">
    <name type="scientific">Clostridium hominis</name>
    <dbReference type="NCBI Taxonomy" id="2763036"/>
    <lineage>
        <taxon>Bacteria</taxon>
        <taxon>Bacillati</taxon>
        <taxon>Bacillota</taxon>
        <taxon>Clostridia</taxon>
        <taxon>Eubacteriales</taxon>
        <taxon>Clostridiaceae</taxon>
        <taxon>Clostridium</taxon>
    </lineage>
</organism>
<dbReference type="Pfam" id="PF00072">
    <property type="entry name" value="Response_reg"/>
    <property type="match status" value="1"/>
</dbReference>
<evidence type="ECO:0000256" key="4">
    <source>
        <dbReference type="ARBA" id="ARBA00023163"/>
    </source>
</evidence>
<dbReference type="EMBL" id="JACOOO010000042">
    <property type="protein sequence ID" value="MBC5630650.1"/>
    <property type="molecule type" value="Genomic_DNA"/>
</dbReference>
<dbReference type="Gene3D" id="6.10.250.690">
    <property type="match status" value="1"/>
</dbReference>